<feature type="compositionally biased region" description="Polar residues" evidence="1">
    <location>
        <begin position="206"/>
        <end position="217"/>
    </location>
</feature>
<reference evidence="2" key="1">
    <citation type="submission" date="2023-10" db="EMBL/GenBank/DDBJ databases">
        <authorList>
            <person name="Chen Y."/>
            <person name="Shah S."/>
            <person name="Dougan E. K."/>
            <person name="Thang M."/>
            <person name="Chan C."/>
        </authorList>
    </citation>
    <scope>NUCLEOTIDE SEQUENCE [LARGE SCALE GENOMIC DNA]</scope>
</reference>
<accession>A0ABN9V1A4</accession>
<keyword evidence="3" id="KW-1185">Reference proteome</keyword>
<evidence type="ECO:0000313" key="3">
    <source>
        <dbReference type="Proteomes" id="UP001189429"/>
    </source>
</evidence>
<organism evidence="2 3">
    <name type="scientific">Prorocentrum cordatum</name>
    <dbReference type="NCBI Taxonomy" id="2364126"/>
    <lineage>
        <taxon>Eukaryota</taxon>
        <taxon>Sar</taxon>
        <taxon>Alveolata</taxon>
        <taxon>Dinophyceae</taxon>
        <taxon>Prorocentrales</taxon>
        <taxon>Prorocentraceae</taxon>
        <taxon>Prorocentrum</taxon>
    </lineage>
</organism>
<feature type="compositionally biased region" description="Basic residues" evidence="1">
    <location>
        <begin position="287"/>
        <end position="299"/>
    </location>
</feature>
<dbReference type="Proteomes" id="UP001189429">
    <property type="component" value="Unassembled WGS sequence"/>
</dbReference>
<dbReference type="EMBL" id="CAUYUJ010016545">
    <property type="protein sequence ID" value="CAK0866522.1"/>
    <property type="molecule type" value="Genomic_DNA"/>
</dbReference>
<feature type="compositionally biased region" description="Polar residues" evidence="1">
    <location>
        <begin position="269"/>
        <end position="281"/>
    </location>
</feature>
<feature type="non-terminal residue" evidence="2">
    <location>
        <position position="1"/>
    </location>
</feature>
<dbReference type="InterPro" id="IPR011010">
    <property type="entry name" value="DNA_brk_join_enz"/>
</dbReference>
<sequence>VEGASDHLQAAYQAMLQDVGFSVGAADVKGAFHRMRLPPWMKRLLGLPALKAGDAGLQGTVLDGRVLSYDDVVYPIPEAQPMGCTWGLCLCQSVGRCVYVDNMGVMGQNGELVSRSLDQLIQALGLEVHGREVQSDGVEVLGVVLDGKGNQTRPSMKRLWGVRQGIAGLLQLREVRGDDLRVLLGQCAYIGLVRRRAPGRAKKSAENSAQESAIKSAQNMAQVKEGVVLRVDEGDKQPTEGTVRGGYRVDPGFTEVPSRRVTGKRAQSAGPSSNGTTSESEGANAAKRQRTLSSRVKRRHAAVARAIGDGVPIDRYLEASAVTPRVRAQCQRVLEQLKDRCGRQDFFEMPTETIDACLVHYFISLCLMGEQASTGMYVAVAVNHFYPKYGRLGASSLPRVWKALKGWKRLTPGRSRMPEPLIIWCALMHGLVLQGQRMMAVFLALALSTYLRPSSLFKLRPGDIVKPCAGSPRWGLLMHPQERLAPDKTGEFDLSVGLDSRWLLWLGPLLESMQELDPRRSVWDFDYPMLLRSVRQTCDSLQLRRITQCQARHSGASIDRASGERSQAEVQRRGGWRQLKNMARHEKSARLGQQTQSHSAVLLAYGEHCLRELEPALLWGRAVPRPGGIPRWAK</sequence>
<dbReference type="SUPFAM" id="SSF56349">
    <property type="entry name" value="DNA breaking-rejoining enzymes"/>
    <property type="match status" value="1"/>
</dbReference>
<evidence type="ECO:0000313" key="2">
    <source>
        <dbReference type="EMBL" id="CAK0866522.1"/>
    </source>
</evidence>
<protein>
    <submittedName>
        <fullName evidence="2">Uncharacterized protein</fullName>
    </submittedName>
</protein>
<evidence type="ECO:0000256" key="1">
    <source>
        <dbReference type="SAM" id="MobiDB-lite"/>
    </source>
</evidence>
<name>A0ABN9V1A4_9DINO</name>
<gene>
    <name evidence="2" type="ORF">PCOR1329_LOCUS53683</name>
</gene>
<comment type="caution">
    <text evidence="2">The sequence shown here is derived from an EMBL/GenBank/DDBJ whole genome shotgun (WGS) entry which is preliminary data.</text>
</comment>
<feature type="region of interest" description="Disordered" evidence="1">
    <location>
        <begin position="232"/>
        <end position="299"/>
    </location>
</feature>
<feature type="region of interest" description="Disordered" evidence="1">
    <location>
        <begin position="198"/>
        <end position="217"/>
    </location>
</feature>
<feature type="non-terminal residue" evidence="2">
    <location>
        <position position="634"/>
    </location>
</feature>
<proteinExistence type="predicted"/>